<feature type="domain" description="RES" evidence="1">
    <location>
        <begin position="80"/>
        <end position="230"/>
    </location>
</feature>
<dbReference type="Proteomes" id="UP001055580">
    <property type="component" value="Chromosome"/>
</dbReference>
<evidence type="ECO:0000259" key="1">
    <source>
        <dbReference type="SMART" id="SM00953"/>
    </source>
</evidence>
<dbReference type="Pfam" id="PF08808">
    <property type="entry name" value="RES"/>
    <property type="match status" value="1"/>
</dbReference>
<proteinExistence type="predicted"/>
<gene>
    <name evidence="2" type="ORF">M9980_10845</name>
</gene>
<accession>A0ABY4TS17</accession>
<dbReference type="InterPro" id="IPR014914">
    <property type="entry name" value="RES_dom"/>
</dbReference>
<dbReference type="EMBL" id="CP098401">
    <property type="protein sequence ID" value="URW75052.1"/>
    <property type="molecule type" value="Genomic_DNA"/>
</dbReference>
<reference evidence="2" key="1">
    <citation type="submission" date="2022-05" db="EMBL/GenBank/DDBJ databases">
        <title>Sphingomonas sp. strain RMG20 Genome sequencing and assembly.</title>
        <authorList>
            <person name="Kim I."/>
        </authorList>
    </citation>
    <scope>NUCLEOTIDE SEQUENCE</scope>
    <source>
        <strain evidence="2">RMG20</strain>
    </source>
</reference>
<dbReference type="RefSeq" id="WP_250750575.1">
    <property type="nucleotide sequence ID" value="NZ_CP098401.1"/>
</dbReference>
<organism evidence="2 3">
    <name type="scientific">Sphingomonas donggukensis</name>
    <dbReference type="NCBI Taxonomy" id="2949093"/>
    <lineage>
        <taxon>Bacteria</taxon>
        <taxon>Pseudomonadati</taxon>
        <taxon>Pseudomonadota</taxon>
        <taxon>Alphaproteobacteria</taxon>
        <taxon>Sphingomonadales</taxon>
        <taxon>Sphingomonadaceae</taxon>
        <taxon>Sphingomonas</taxon>
    </lineage>
</organism>
<sequence length="270" mass="30814">MPFADQNAFQRFNRSVRRDFRYAHTPEQADFLTAVEESSPRRVVELKKDAVLYRAQLGHDWREVEIAPEEFERVECAYPAERMKPVPDKVGDGRVNAKGILCLYLATKEITAALEVRPLIGSYISMGAFTLNRDVRIVDCSDKLVEMFFRFKEGDWTPEEIEKQVWTDINVAFSEPTERADGALDYVPTQIIAEVLKRQGYDGIGYKSSFGEAGFNVALFDIDDATLRRCGLHRVKDVTITLQMADNDYFIRDDRTPDPVITDDGPSEPE</sequence>
<keyword evidence="3" id="KW-1185">Reference proteome</keyword>
<evidence type="ECO:0000313" key="3">
    <source>
        <dbReference type="Proteomes" id="UP001055580"/>
    </source>
</evidence>
<dbReference type="SMART" id="SM00953">
    <property type="entry name" value="RES"/>
    <property type="match status" value="1"/>
</dbReference>
<evidence type="ECO:0000313" key="2">
    <source>
        <dbReference type="EMBL" id="URW75052.1"/>
    </source>
</evidence>
<name>A0ABY4TS17_9SPHN</name>
<protein>
    <submittedName>
        <fullName evidence="2">RES family NAD+ phosphorylase</fullName>
    </submittedName>
</protein>